<evidence type="ECO:0000313" key="9">
    <source>
        <dbReference type="EMBL" id="ARN75171.1"/>
    </source>
</evidence>
<dbReference type="SUPFAM" id="SSF103473">
    <property type="entry name" value="MFS general substrate transporter"/>
    <property type="match status" value="1"/>
</dbReference>
<evidence type="ECO:0000256" key="1">
    <source>
        <dbReference type="ARBA" id="ARBA00004651"/>
    </source>
</evidence>
<feature type="transmembrane region" description="Helical" evidence="7">
    <location>
        <begin position="189"/>
        <end position="209"/>
    </location>
</feature>
<evidence type="ECO:0000259" key="8">
    <source>
        <dbReference type="PROSITE" id="PS50850"/>
    </source>
</evidence>
<dbReference type="GO" id="GO:0005886">
    <property type="term" value="C:plasma membrane"/>
    <property type="evidence" value="ECO:0007669"/>
    <property type="project" value="UniProtKB-SubCell"/>
</dbReference>
<feature type="transmembrane region" description="Helical" evidence="7">
    <location>
        <begin position="61"/>
        <end position="83"/>
    </location>
</feature>
<feature type="transmembrane region" description="Helical" evidence="7">
    <location>
        <begin position="344"/>
        <end position="372"/>
    </location>
</feature>
<evidence type="ECO:0000256" key="5">
    <source>
        <dbReference type="ARBA" id="ARBA00022989"/>
    </source>
</evidence>
<dbReference type="PROSITE" id="PS50850">
    <property type="entry name" value="MFS"/>
    <property type="match status" value="1"/>
</dbReference>
<keyword evidence="5 7" id="KW-1133">Transmembrane helix</keyword>
<dbReference type="EMBL" id="CP019343">
    <property type="protein sequence ID" value="ARN75171.1"/>
    <property type="molecule type" value="Genomic_DNA"/>
</dbReference>
<evidence type="ECO:0000256" key="6">
    <source>
        <dbReference type="ARBA" id="ARBA00023136"/>
    </source>
</evidence>
<proteinExistence type="predicted"/>
<feature type="transmembrane region" description="Helical" evidence="7">
    <location>
        <begin position="246"/>
        <end position="265"/>
    </location>
</feature>
<evidence type="ECO:0000256" key="2">
    <source>
        <dbReference type="ARBA" id="ARBA00022448"/>
    </source>
</evidence>
<protein>
    <submittedName>
        <fullName evidence="9">MFS transporter</fullName>
    </submittedName>
</protein>
<dbReference type="Proteomes" id="UP000193450">
    <property type="component" value="Chromosome"/>
</dbReference>
<organism evidence="9 10">
    <name type="scientific">Oceanicoccus sagamiensis</name>
    <dbReference type="NCBI Taxonomy" id="716816"/>
    <lineage>
        <taxon>Bacteria</taxon>
        <taxon>Pseudomonadati</taxon>
        <taxon>Pseudomonadota</taxon>
        <taxon>Gammaproteobacteria</taxon>
        <taxon>Cellvibrionales</taxon>
        <taxon>Spongiibacteraceae</taxon>
        <taxon>Oceanicoccus</taxon>
    </lineage>
</organism>
<dbReference type="AlphaFoldDB" id="A0A1X9NDD6"/>
<comment type="subcellular location">
    <subcellularLocation>
        <location evidence="1">Cell membrane</location>
        <topology evidence="1">Multi-pass membrane protein</topology>
    </subcellularLocation>
</comment>
<dbReference type="InterPro" id="IPR036259">
    <property type="entry name" value="MFS_trans_sf"/>
</dbReference>
<feature type="transmembrane region" description="Helical" evidence="7">
    <location>
        <begin position="162"/>
        <end position="183"/>
    </location>
</feature>
<evidence type="ECO:0000256" key="3">
    <source>
        <dbReference type="ARBA" id="ARBA00022475"/>
    </source>
</evidence>
<feature type="transmembrane region" description="Helical" evidence="7">
    <location>
        <begin position="313"/>
        <end position="332"/>
    </location>
</feature>
<reference evidence="9 10" key="1">
    <citation type="submission" date="2016-11" db="EMBL/GenBank/DDBJ databases">
        <title>Trade-off between light-utilization and light-protection in marine flavobacteria.</title>
        <authorList>
            <person name="Kumagai Y."/>
        </authorList>
    </citation>
    <scope>NUCLEOTIDE SEQUENCE [LARGE SCALE GENOMIC DNA]</scope>
    <source>
        <strain evidence="9 10">NBRC 107125</strain>
    </source>
</reference>
<feature type="transmembrane region" description="Helical" evidence="7">
    <location>
        <begin position="481"/>
        <end position="500"/>
    </location>
</feature>
<dbReference type="InterPro" id="IPR011701">
    <property type="entry name" value="MFS"/>
</dbReference>
<dbReference type="InterPro" id="IPR020846">
    <property type="entry name" value="MFS_dom"/>
</dbReference>
<feature type="transmembrane region" description="Helical" evidence="7">
    <location>
        <begin position="104"/>
        <end position="121"/>
    </location>
</feature>
<evidence type="ECO:0000256" key="4">
    <source>
        <dbReference type="ARBA" id="ARBA00022692"/>
    </source>
</evidence>
<keyword evidence="2" id="KW-0813">Transport</keyword>
<gene>
    <name evidence="9" type="ORF">BST96_14230</name>
</gene>
<name>A0A1X9NDD6_9GAMM</name>
<feature type="domain" description="Major facilitator superfamily (MFS) profile" evidence="8">
    <location>
        <begin position="34"/>
        <end position="470"/>
    </location>
</feature>
<feature type="transmembrane region" description="Helical" evidence="7">
    <location>
        <begin position="127"/>
        <end position="150"/>
    </location>
</feature>
<keyword evidence="4 7" id="KW-0812">Transmembrane</keyword>
<accession>A0A1X9NDD6</accession>
<feature type="transmembrane region" description="Helical" evidence="7">
    <location>
        <begin position="21"/>
        <end position="41"/>
    </location>
</feature>
<keyword evidence="3" id="KW-1003">Cell membrane</keyword>
<dbReference type="Pfam" id="PF07690">
    <property type="entry name" value="MFS_1"/>
    <property type="match status" value="1"/>
</dbReference>
<dbReference type="PANTHER" id="PTHR23517:SF2">
    <property type="entry name" value="MULTIDRUG RESISTANCE PROTEIN MDTH"/>
    <property type="match status" value="1"/>
</dbReference>
<dbReference type="KEGG" id="osg:BST96_14230"/>
<evidence type="ECO:0000256" key="7">
    <source>
        <dbReference type="SAM" id="Phobius"/>
    </source>
</evidence>
<dbReference type="GO" id="GO:0022857">
    <property type="term" value="F:transmembrane transporter activity"/>
    <property type="evidence" value="ECO:0007669"/>
    <property type="project" value="InterPro"/>
</dbReference>
<dbReference type="STRING" id="716816.BST96_14230"/>
<sequence length="516" mass="56404">MLNKNTQQTLSAAQDIKQLGLFASIASLSYVFWIVAGMEMVERLAYYGVKVVASLYANDPVSAGGLGVSMTDFGIILTFWAMVQSLVPVFTGGLSDRIGYKETIFISTLVKMAGYAVMAYFPSYNGFFVGAILLALGTGIFKPGIMGTLIKASNRQNSSMAWGIFYQTVNIGGFLGPIVAASLRQFSWQQVFIACIVIISCNLLLLLMYKEPDKAERLAQKAAIQRGEKKQSNLVIESISELKNPVLLAYLILFSAFWYMFNSLFDILPVFIRDWVDTTVIVSSLFGTEGTSNPVTQFLLGMDKSGLTIKPEGLMNLNAGLIMLSCFIFAALSAKLKAINSITLGTLFSSAALLIIASANAAWLIVFAIIVFSMGEMFSSPKFTEYLGNFAPTDKKAMYLGFSQLPLFFGWTLEAATAPMMYDKWAAKDTLAREFLTAYGMTAQAVANIPIGEAFDNMLIVTALSTQDATELLYSGNSVGLMWYIMSAVGFASALGFYLYGRWIVNLHHKVKHAEG</sequence>
<keyword evidence="6 7" id="KW-0472">Membrane</keyword>
<dbReference type="PANTHER" id="PTHR23517">
    <property type="entry name" value="RESISTANCE PROTEIN MDTM, PUTATIVE-RELATED-RELATED"/>
    <property type="match status" value="1"/>
</dbReference>
<dbReference type="OrthoDB" id="9772725at2"/>
<keyword evidence="10" id="KW-1185">Reference proteome</keyword>
<dbReference type="Gene3D" id="1.20.1250.20">
    <property type="entry name" value="MFS general substrate transporter like domains"/>
    <property type="match status" value="1"/>
</dbReference>
<dbReference type="RefSeq" id="WP_085759343.1">
    <property type="nucleotide sequence ID" value="NZ_CP019343.1"/>
</dbReference>
<dbReference type="InterPro" id="IPR050171">
    <property type="entry name" value="MFS_Transporters"/>
</dbReference>
<evidence type="ECO:0000313" key="10">
    <source>
        <dbReference type="Proteomes" id="UP000193450"/>
    </source>
</evidence>